<protein>
    <submittedName>
        <fullName evidence="1">9978_t:CDS:1</fullName>
    </submittedName>
</protein>
<evidence type="ECO:0000313" key="1">
    <source>
        <dbReference type="EMBL" id="CAG8442171.1"/>
    </source>
</evidence>
<keyword evidence="2" id="KW-1185">Reference proteome</keyword>
<dbReference type="EMBL" id="CAJVPW010000079">
    <property type="protein sequence ID" value="CAG8442171.1"/>
    <property type="molecule type" value="Genomic_DNA"/>
</dbReference>
<evidence type="ECO:0000313" key="2">
    <source>
        <dbReference type="Proteomes" id="UP000789366"/>
    </source>
</evidence>
<gene>
    <name evidence="1" type="ORF">SPELUC_LOCUS257</name>
</gene>
<sequence>MSSPYVSNKEPSKSDQVDDSASNDRLDDCLEGDDNLNNILENNFEFMNWLNKSDGFKNESESIDEFGNRLEDDYEFEEVLDYENEFASKLESDENDSIITNTTSTLTSSKAYTDENSQDFYFSSTQYNLTQSELRKIQQHFSTISDVSGLQLVFFNKTGTKYGWLRTVDDSKFYAIVEYYLLYEFEGSKAMLAYIQWTSTIEEDSFVEINRLFYIVDKEVDDDNNLGVA</sequence>
<reference evidence="1" key="1">
    <citation type="submission" date="2021-06" db="EMBL/GenBank/DDBJ databases">
        <authorList>
            <person name="Kallberg Y."/>
            <person name="Tangrot J."/>
            <person name="Rosling A."/>
        </authorList>
    </citation>
    <scope>NUCLEOTIDE SEQUENCE</scope>
    <source>
        <strain evidence="1">28 12/20/2015</strain>
    </source>
</reference>
<proteinExistence type="predicted"/>
<accession>A0ACA9JY85</accession>
<name>A0ACA9JY85_9GLOM</name>
<comment type="caution">
    <text evidence="1">The sequence shown here is derived from an EMBL/GenBank/DDBJ whole genome shotgun (WGS) entry which is preliminary data.</text>
</comment>
<dbReference type="Proteomes" id="UP000789366">
    <property type="component" value="Unassembled WGS sequence"/>
</dbReference>
<organism evidence="1 2">
    <name type="scientific">Cetraspora pellucida</name>
    <dbReference type="NCBI Taxonomy" id="1433469"/>
    <lineage>
        <taxon>Eukaryota</taxon>
        <taxon>Fungi</taxon>
        <taxon>Fungi incertae sedis</taxon>
        <taxon>Mucoromycota</taxon>
        <taxon>Glomeromycotina</taxon>
        <taxon>Glomeromycetes</taxon>
        <taxon>Diversisporales</taxon>
        <taxon>Gigasporaceae</taxon>
        <taxon>Cetraspora</taxon>
    </lineage>
</organism>